<keyword evidence="2" id="KW-1185">Reference proteome</keyword>
<sequence length="106" mass="12089">MCHHNEKPASPMKPKFAKEDDEESQDGDRPFIHRRLAVREDIGHLDKHLVIIVGKFPCGLILNPCDTVLLQHLLVLRFCLPFLNEICKVCSIVQIIVPRPTGLEEL</sequence>
<organism evidence="1 2">
    <name type="scientific">Ixodes persulcatus</name>
    <name type="common">Taiga tick</name>
    <dbReference type="NCBI Taxonomy" id="34615"/>
    <lineage>
        <taxon>Eukaryota</taxon>
        <taxon>Metazoa</taxon>
        <taxon>Ecdysozoa</taxon>
        <taxon>Arthropoda</taxon>
        <taxon>Chelicerata</taxon>
        <taxon>Arachnida</taxon>
        <taxon>Acari</taxon>
        <taxon>Parasitiformes</taxon>
        <taxon>Ixodida</taxon>
        <taxon>Ixodoidea</taxon>
        <taxon>Ixodidae</taxon>
        <taxon>Ixodinae</taxon>
        <taxon>Ixodes</taxon>
    </lineage>
</organism>
<comment type="caution">
    <text evidence="1">The sequence shown here is derived from an EMBL/GenBank/DDBJ whole genome shotgun (WGS) entry which is preliminary data.</text>
</comment>
<reference evidence="1 2" key="1">
    <citation type="journal article" date="2020" name="Cell">
        <title>Large-Scale Comparative Analyses of Tick Genomes Elucidate Their Genetic Diversity and Vector Capacities.</title>
        <authorList>
            <consortium name="Tick Genome and Microbiome Consortium (TIGMIC)"/>
            <person name="Jia N."/>
            <person name="Wang J."/>
            <person name="Shi W."/>
            <person name="Du L."/>
            <person name="Sun Y."/>
            <person name="Zhan W."/>
            <person name="Jiang J.F."/>
            <person name="Wang Q."/>
            <person name="Zhang B."/>
            <person name="Ji P."/>
            <person name="Bell-Sakyi L."/>
            <person name="Cui X.M."/>
            <person name="Yuan T.T."/>
            <person name="Jiang B.G."/>
            <person name="Yang W.F."/>
            <person name="Lam T.T."/>
            <person name="Chang Q.C."/>
            <person name="Ding S.J."/>
            <person name="Wang X.J."/>
            <person name="Zhu J.G."/>
            <person name="Ruan X.D."/>
            <person name="Zhao L."/>
            <person name="Wei J.T."/>
            <person name="Ye R.Z."/>
            <person name="Que T.C."/>
            <person name="Du C.H."/>
            <person name="Zhou Y.H."/>
            <person name="Cheng J.X."/>
            <person name="Dai P.F."/>
            <person name="Guo W.B."/>
            <person name="Han X.H."/>
            <person name="Huang E.J."/>
            <person name="Li L.F."/>
            <person name="Wei W."/>
            <person name="Gao Y.C."/>
            <person name="Liu J.Z."/>
            <person name="Shao H.Z."/>
            <person name="Wang X."/>
            <person name="Wang C.C."/>
            <person name="Yang T.C."/>
            <person name="Huo Q.B."/>
            <person name="Li W."/>
            <person name="Chen H.Y."/>
            <person name="Chen S.E."/>
            <person name="Zhou L.G."/>
            <person name="Ni X.B."/>
            <person name="Tian J.H."/>
            <person name="Sheng Y."/>
            <person name="Liu T."/>
            <person name="Pan Y.S."/>
            <person name="Xia L.Y."/>
            <person name="Li J."/>
            <person name="Zhao F."/>
            <person name="Cao W.C."/>
        </authorList>
    </citation>
    <scope>NUCLEOTIDE SEQUENCE [LARGE SCALE GENOMIC DNA]</scope>
    <source>
        <strain evidence="1">Iper-2018</strain>
    </source>
</reference>
<gene>
    <name evidence="1" type="ORF">HPB47_005798</name>
</gene>
<protein>
    <submittedName>
        <fullName evidence="1">Uncharacterized protein</fullName>
    </submittedName>
</protein>
<evidence type="ECO:0000313" key="1">
    <source>
        <dbReference type="EMBL" id="KAG0417214.1"/>
    </source>
</evidence>
<name>A0AC60PCX7_IXOPE</name>
<dbReference type="EMBL" id="JABSTQ010010870">
    <property type="protein sequence ID" value="KAG0417214.1"/>
    <property type="molecule type" value="Genomic_DNA"/>
</dbReference>
<accession>A0AC60PCX7</accession>
<dbReference type="Proteomes" id="UP000805193">
    <property type="component" value="Unassembled WGS sequence"/>
</dbReference>
<evidence type="ECO:0000313" key="2">
    <source>
        <dbReference type="Proteomes" id="UP000805193"/>
    </source>
</evidence>
<proteinExistence type="predicted"/>